<evidence type="ECO:0000313" key="2">
    <source>
        <dbReference type="EMBL" id="WQD77652.1"/>
    </source>
</evidence>
<proteinExistence type="predicted"/>
<accession>A0ABZ0WJW1</accession>
<keyword evidence="3" id="KW-1185">Reference proteome</keyword>
<evidence type="ECO:0008006" key="4">
    <source>
        <dbReference type="Google" id="ProtNLM"/>
    </source>
</evidence>
<organism evidence="2 3">
    <name type="scientific">Paraburkholderia kururiensis</name>
    <dbReference type="NCBI Taxonomy" id="984307"/>
    <lineage>
        <taxon>Bacteria</taxon>
        <taxon>Pseudomonadati</taxon>
        <taxon>Pseudomonadota</taxon>
        <taxon>Betaproteobacteria</taxon>
        <taxon>Burkholderiales</taxon>
        <taxon>Burkholderiaceae</taxon>
        <taxon>Paraburkholderia</taxon>
    </lineage>
</organism>
<feature type="region of interest" description="Disordered" evidence="1">
    <location>
        <begin position="24"/>
        <end position="46"/>
    </location>
</feature>
<evidence type="ECO:0000313" key="3">
    <source>
        <dbReference type="Proteomes" id="UP001325479"/>
    </source>
</evidence>
<evidence type="ECO:0000256" key="1">
    <source>
        <dbReference type="SAM" id="MobiDB-lite"/>
    </source>
</evidence>
<name>A0ABZ0WJW1_9BURK</name>
<feature type="region of interest" description="Disordered" evidence="1">
    <location>
        <begin position="53"/>
        <end position="72"/>
    </location>
</feature>
<gene>
    <name evidence="2" type="ORF">U0042_27010</name>
</gene>
<dbReference type="EMBL" id="CP139965">
    <property type="protein sequence ID" value="WQD77652.1"/>
    <property type="molecule type" value="Genomic_DNA"/>
</dbReference>
<protein>
    <recommendedName>
        <fullName evidence="4">Lipoprotein</fullName>
    </recommendedName>
</protein>
<dbReference type="PROSITE" id="PS51257">
    <property type="entry name" value="PROKAR_LIPOPROTEIN"/>
    <property type="match status" value="1"/>
</dbReference>
<dbReference type="Proteomes" id="UP001325479">
    <property type="component" value="Chromosome"/>
</dbReference>
<dbReference type="RefSeq" id="WP_232833415.1">
    <property type="nucleotide sequence ID" value="NZ_CP139965.1"/>
</dbReference>
<reference evidence="2 3" key="1">
    <citation type="submission" date="2023-12" db="EMBL/GenBank/DDBJ databases">
        <title>Genome sequencing and assembly of bacterial species from a model synthetic community.</title>
        <authorList>
            <person name="Hogle S.L."/>
        </authorList>
    </citation>
    <scope>NUCLEOTIDE SEQUENCE [LARGE SCALE GENOMIC DNA]</scope>
    <source>
        <strain evidence="2 3">HAMBI 2494</strain>
    </source>
</reference>
<feature type="compositionally biased region" description="Low complexity" evidence="1">
    <location>
        <begin position="29"/>
        <end position="46"/>
    </location>
</feature>
<sequence length="72" mass="6524">MKPGLKQMLVVSSIALIAVGGAGCKRADNSSTDTNSSAGASGTAAAGGMNSGMGAAPASAASGIAPASGASQ</sequence>